<dbReference type="KEGG" id="aun:AWM73_04465"/>
<dbReference type="GeneID" id="35767891"/>
<sequence>MNDKKTRTSKEFSQEINRLGKITSIIALIAMFMVPIGTAYWYGVGLSFTKALAAGSSLIAIFLPMAVVENLSFYPIFGSGAMYLSSITGNITNMKMPVTVAGQKIAGVSPGSEKGDVIAIICVGISSLVTIVVLAAGVFLIGSWLVPILNHPVLKPGFDHITPALFGAITVPQLLNNKKIAIAPLIFTAALFLFLGPAAYSQYQSYILISAMVISFAVAYFLDKNKQS</sequence>
<feature type="transmembrane region" description="Helical" evidence="1">
    <location>
        <begin position="21"/>
        <end position="42"/>
    </location>
</feature>
<dbReference type="OrthoDB" id="2052735at2"/>
<evidence type="ECO:0000313" key="5">
    <source>
        <dbReference type="Proteomes" id="UP001069145"/>
    </source>
</evidence>
<name>A0A0X8FEM2_9LACT</name>
<accession>A0A0X8FEM2</accession>
<dbReference type="RefSeq" id="WP_060778260.1">
    <property type="nucleotide sequence ID" value="NZ_CAJHLF010000002.1"/>
</dbReference>
<feature type="transmembrane region" description="Helical" evidence="1">
    <location>
        <begin position="206"/>
        <end position="222"/>
    </location>
</feature>
<evidence type="ECO:0000256" key="1">
    <source>
        <dbReference type="SAM" id="Phobius"/>
    </source>
</evidence>
<dbReference type="Proteomes" id="UP000594771">
    <property type="component" value="Chromosome"/>
</dbReference>
<evidence type="ECO:0000313" key="3">
    <source>
        <dbReference type="EMBL" id="QPS00870.1"/>
    </source>
</evidence>
<evidence type="ECO:0000313" key="2">
    <source>
        <dbReference type="EMBL" id="MCY3052554.1"/>
    </source>
</evidence>
<gene>
    <name evidence="3" type="ORF">I6G68_05590</name>
    <name evidence="2" type="ORF">ODY43_00855</name>
</gene>
<reference evidence="2" key="2">
    <citation type="submission" date="2022-09" db="EMBL/GenBank/DDBJ databases">
        <title>Aerococcus urinae taxonomy study.</title>
        <authorList>
            <person name="Christensen J."/>
            <person name="Senneby E."/>
        </authorList>
    </citation>
    <scope>NUCLEOTIDE SEQUENCE</scope>
    <source>
        <strain evidence="2">NLD-066-U95</strain>
    </source>
</reference>
<reference evidence="3 4" key="1">
    <citation type="submission" date="2020-12" db="EMBL/GenBank/DDBJ databases">
        <title>FDA dAtabase for Regulatory Grade micrObial Sequences (FDA-ARGOS): Supporting development and validation of Infectious Disease Dx tests.</title>
        <authorList>
            <person name="Sproer C."/>
            <person name="Gronow S."/>
            <person name="Severitt S."/>
            <person name="Schroder I."/>
            <person name="Tallon L."/>
            <person name="Sadzewicz L."/>
            <person name="Zhao X."/>
            <person name="Boylan J."/>
            <person name="Ott S."/>
            <person name="Bowen H."/>
            <person name="Vavikolanu K."/>
            <person name="Mehta A."/>
            <person name="Aluvathingal J."/>
            <person name="Nadendla S."/>
            <person name="Lowell S."/>
            <person name="Myers T."/>
            <person name="Yan Y."/>
            <person name="Sichtig H."/>
        </authorList>
    </citation>
    <scope>NUCLEOTIDE SEQUENCE [LARGE SCALE GENOMIC DNA]</scope>
    <source>
        <strain evidence="3 4">FDAARGOS_911</strain>
    </source>
</reference>
<keyword evidence="1" id="KW-0472">Membrane</keyword>
<dbReference type="Proteomes" id="UP001069145">
    <property type="component" value="Unassembled WGS sequence"/>
</dbReference>
<feature type="transmembrane region" description="Helical" evidence="1">
    <location>
        <begin position="117"/>
        <end position="145"/>
    </location>
</feature>
<protein>
    <submittedName>
        <fullName evidence="3">Uncharacterized protein</fullName>
    </submittedName>
</protein>
<dbReference type="EMBL" id="JAOTML010000001">
    <property type="protein sequence ID" value="MCY3052554.1"/>
    <property type="molecule type" value="Genomic_DNA"/>
</dbReference>
<keyword evidence="5" id="KW-1185">Reference proteome</keyword>
<keyword evidence="1" id="KW-0812">Transmembrane</keyword>
<dbReference type="AlphaFoldDB" id="A0A0X8FEM2"/>
<dbReference type="EMBL" id="CP065662">
    <property type="protein sequence ID" value="QPS00870.1"/>
    <property type="molecule type" value="Genomic_DNA"/>
</dbReference>
<proteinExistence type="predicted"/>
<feature type="transmembrane region" description="Helical" evidence="1">
    <location>
        <begin position="182"/>
        <end position="200"/>
    </location>
</feature>
<keyword evidence="1" id="KW-1133">Transmembrane helix</keyword>
<evidence type="ECO:0000313" key="4">
    <source>
        <dbReference type="Proteomes" id="UP000594771"/>
    </source>
</evidence>
<organism evidence="3 4">
    <name type="scientific">Aerococcus urinae</name>
    <dbReference type="NCBI Taxonomy" id="1376"/>
    <lineage>
        <taxon>Bacteria</taxon>
        <taxon>Bacillati</taxon>
        <taxon>Bacillota</taxon>
        <taxon>Bacilli</taxon>
        <taxon>Lactobacillales</taxon>
        <taxon>Aerococcaceae</taxon>
        <taxon>Aerococcus</taxon>
    </lineage>
</organism>